<accession>A0ABQ4MJR6</accession>
<evidence type="ECO:0000313" key="2">
    <source>
        <dbReference type="Proteomes" id="UP000681290"/>
    </source>
</evidence>
<reference evidence="1 2" key="1">
    <citation type="submission" date="2021-03" db="EMBL/GenBank/DDBJ databases">
        <title>Antimicrobial resistance genes in bacteria isolated from Japanese honey, and their potential for conferring macrolide and lincosamide resistance in the American foulbrood pathogen Paenibacillus larvae.</title>
        <authorList>
            <person name="Okamoto M."/>
            <person name="Kumagai M."/>
            <person name="Kanamori H."/>
            <person name="Takamatsu D."/>
        </authorList>
    </citation>
    <scope>NUCLEOTIDE SEQUENCE [LARGE SCALE GENOMIC DNA]</scope>
    <source>
        <strain evidence="1 2">J15TS10</strain>
    </source>
</reference>
<dbReference type="EMBL" id="BOSM01000001">
    <property type="protein sequence ID" value="GIP56238.1"/>
    <property type="molecule type" value="Genomic_DNA"/>
</dbReference>
<gene>
    <name evidence="1" type="ORF">J15TS10_00520</name>
</gene>
<name>A0ABQ4MJR6_9BACL</name>
<proteinExistence type="predicted"/>
<dbReference type="Proteomes" id="UP000681290">
    <property type="component" value="Unassembled WGS sequence"/>
</dbReference>
<keyword evidence="2" id="KW-1185">Reference proteome</keyword>
<protein>
    <submittedName>
        <fullName evidence="1">Uncharacterized protein</fullName>
    </submittedName>
</protein>
<sequence>MAAFERQRFYLLRSPLWKRVAAARKLEYPQNDEPVKLGKVQADTIAKVNVLYSKGVKPTLIAFLFYCGVDFLYTMAV</sequence>
<evidence type="ECO:0000313" key="1">
    <source>
        <dbReference type="EMBL" id="GIP56238.1"/>
    </source>
</evidence>
<comment type="caution">
    <text evidence="1">The sequence shown here is derived from an EMBL/GenBank/DDBJ whole genome shotgun (WGS) entry which is preliminary data.</text>
</comment>
<organism evidence="1 2">
    <name type="scientific">Paenibacillus woosongensis</name>
    <dbReference type="NCBI Taxonomy" id="307580"/>
    <lineage>
        <taxon>Bacteria</taxon>
        <taxon>Bacillati</taxon>
        <taxon>Bacillota</taxon>
        <taxon>Bacilli</taxon>
        <taxon>Bacillales</taxon>
        <taxon>Paenibacillaceae</taxon>
        <taxon>Paenibacillus</taxon>
    </lineage>
</organism>